<dbReference type="RefSeq" id="WP_186464945.1">
    <property type="nucleotide sequence ID" value="NZ_VITF01000011.1"/>
</dbReference>
<reference evidence="2 3" key="1">
    <citation type="submission" date="2019-06" db="EMBL/GenBank/DDBJ databases">
        <title>Genomic Encyclopedia of Type Strains, Phase IV (KMG-V): Genome sequencing to study the core and pangenomes of soil and plant-associated prokaryotes.</title>
        <authorList>
            <person name="Whitman W."/>
        </authorList>
    </citation>
    <scope>NUCLEOTIDE SEQUENCE [LARGE SCALE GENOMIC DNA]</scope>
    <source>
        <strain evidence="2 3">BR 11796</strain>
    </source>
</reference>
<dbReference type="SUPFAM" id="SSF53448">
    <property type="entry name" value="Nucleotide-diphospho-sugar transferases"/>
    <property type="match status" value="1"/>
</dbReference>
<evidence type="ECO:0000313" key="3">
    <source>
        <dbReference type="Proteomes" id="UP000316083"/>
    </source>
</evidence>
<name>A0A560AU47_AZOBR</name>
<dbReference type="Pfam" id="PF00535">
    <property type="entry name" value="Glycos_transf_2"/>
    <property type="match status" value="1"/>
</dbReference>
<gene>
    <name evidence="2" type="ORF">FBZ82_1113</name>
</gene>
<dbReference type="CDD" id="cd00761">
    <property type="entry name" value="Glyco_tranf_GTA_type"/>
    <property type="match status" value="1"/>
</dbReference>
<dbReference type="GO" id="GO:0044010">
    <property type="term" value="P:single-species biofilm formation"/>
    <property type="evidence" value="ECO:0007669"/>
    <property type="project" value="TreeGrafter"/>
</dbReference>
<sequence length="281" mass="31016">MNQPIPDDPAAGPQGPYTHRASVVIPCRNAASYIRRTLDSAVTSVLVHAAHGPDPASAFRIVTVDDGSSDGTSDRIADFAATSPVGITILRNPENRGVSASRNAGAAQGRPQYLLFLDDDDEFLPDHVGSCVHGLDSSPEAGFVRTGVELADPVHPSWYAAIRNTLVINLCVRIECHRFIGGFSPDPNLRTLQVEDALYSSLLFDTFQNRMTDHVTVRYHRRPGNAFDRQYARFSQPPEANITALTPEEERVYPLVFGRHERAAFLNRHRTDVLKRCFQPA</sequence>
<proteinExistence type="predicted"/>
<evidence type="ECO:0000259" key="1">
    <source>
        <dbReference type="Pfam" id="PF00535"/>
    </source>
</evidence>
<evidence type="ECO:0000313" key="2">
    <source>
        <dbReference type="EMBL" id="TWA63888.1"/>
    </source>
</evidence>
<organism evidence="2 3">
    <name type="scientific">Azospirillum brasilense</name>
    <dbReference type="NCBI Taxonomy" id="192"/>
    <lineage>
        <taxon>Bacteria</taxon>
        <taxon>Pseudomonadati</taxon>
        <taxon>Pseudomonadota</taxon>
        <taxon>Alphaproteobacteria</taxon>
        <taxon>Rhodospirillales</taxon>
        <taxon>Azospirillaceae</taxon>
        <taxon>Azospirillum</taxon>
    </lineage>
</organism>
<protein>
    <submittedName>
        <fullName evidence="2">Glycosyl transferase family 2</fullName>
    </submittedName>
</protein>
<feature type="domain" description="Glycosyltransferase 2-like" evidence="1">
    <location>
        <begin position="22"/>
        <end position="143"/>
    </location>
</feature>
<dbReference type="AlphaFoldDB" id="A0A560AU47"/>
<accession>A0A560AU47</accession>
<dbReference type="InterPro" id="IPR050834">
    <property type="entry name" value="Glycosyltransf_2"/>
</dbReference>
<comment type="caution">
    <text evidence="2">The sequence shown here is derived from an EMBL/GenBank/DDBJ whole genome shotgun (WGS) entry which is preliminary data.</text>
</comment>
<dbReference type="InterPro" id="IPR029044">
    <property type="entry name" value="Nucleotide-diphossugar_trans"/>
</dbReference>
<dbReference type="GO" id="GO:0016740">
    <property type="term" value="F:transferase activity"/>
    <property type="evidence" value="ECO:0007669"/>
    <property type="project" value="UniProtKB-KW"/>
</dbReference>
<keyword evidence="2" id="KW-0808">Transferase</keyword>
<dbReference type="Gene3D" id="3.90.550.10">
    <property type="entry name" value="Spore Coat Polysaccharide Biosynthesis Protein SpsA, Chain A"/>
    <property type="match status" value="1"/>
</dbReference>
<dbReference type="EMBL" id="VITF01000011">
    <property type="protein sequence ID" value="TWA63888.1"/>
    <property type="molecule type" value="Genomic_DNA"/>
</dbReference>
<dbReference type="PANTHER" id="PTHR43685">
    <property type="entry name" value="GLYCOSYLTRANSFERASE"/>
    <property type="match status" value="1"/>
</dbReference>
<dbReference type="InterPro" id="IPR001173">
    <property type="entry name" value="Glyco_trans_2-like"/>
</dbReference>
<dbReference type="Proteomes" id="UP000316083">
    <property type="component" value="Unassembled WGS sequence"/>
</dbReference>
<dbReference type="PANTHER" id="PTHR43685:SF2">
    <property type="entry name" value="GLYCOSYLTRANSFERASE 2-LIKE DOMAIN-CONTAINING PROTEIN"/>
    <property type="match status" value="1"/>
</dbReference>